<dbReference type="Proteomes" id="UP001291623">
    <property type="component" value="Unassembled WGS sequence"/>
</dbReference>
<sequence>MVAAIGIDKSWLNIRNRVDKRYRAGVDDFLNWAFSQPRVWDLHEEVLVRDEEIEHPMTRDEILSSVLGERSGYVSEKGYEKKPPRKTQTQQANIEANMSSVMKIMHQEMQADMDRKLQEERVLI</sequence>
<reference evidence="1" key="1">
    <citation type="submission" date="2023-12" db="EMBL/GenBank/DDBJ databases">
        <title>Genome assembly of Anisodus tanguticus.</title>
        <authorList>
            <person name="Wang Y.-J."/>
        </authorList>
    </citation>
    <scope>NUCLEOTIDE SEQUENCE</scope>
    <source>
        <strain evidence="1">KB-2021</strain>
        <tissue evidence="1">Leaf</tissue>
    </source>
</reference>
<name>A0AAE1VPZ3_9SOLA</name>
<keyword evidence="2" id="KW-1185">Reference proteome</keyword>
<comment type="caution">
    <text evidence="1">The sequence shown here is derived from an EMBL/GenBank/DDBJ whole genome shotgun (WGS) entry which is preliminary data.</text>
</comment>
<proteinExistence type="predicted"/>
<protein>
    <submittedName>
        <fullName evidence="1">Uncharacterized protein</fullName>
    </submittedName>
</protein>
<evidence type="ECO:0000313" key="2">
    <source>
        <dbReference type="Proteomes" id="UP001291623"/>
    </source>
</evidence>
<dbReference type="AlphaFoldDB" id="A0AAE1VPZ3"/>
<gene>
    <name evidence="1" type="ORF">RND71_003433</name>
</gene>
<evidence type="ECO:0000313" key="1">
    <source>
        <dbReference type="EMBL" id="KAK4377137.1"/>
    </source>
</evidence>
<dbReference type="EMBL" id="JAVYJV010000002">
    <property type="protein sequence ID" value="KAK4377137.1"/>
    <property type="molecule type" value="Genomic_DNA"/>
</dbReference>
<organism evidence="1 2">
    <name type="scientific">Anisodus tanguticus</name>
    <dbReference type="NCBI Taxonomy" id="243964"/>
    <lineage>
        <taxon>Eukaryota</taxon>
        <taxon>Viridiplantae</taxon>
        <taxon>Streptophyta</taxon>
        <taxon>Embryophyta</taxon>
        <taxon>Tracheophyta</taxon>
        <taxon>Spermatophyta</taxon>
        <taxon>Magnoliopsida</taxon>
        <taxon>eudicotyledons</taxon>
        <taxon>Gunneridae</taxon>
        <taxon>Pentapetalae</taxon>
        <taxon>asterids</taxon>
        <taxon>lamiids</taxon>
        <taxon>Solanales</taxon>
        <taxon>Solanaceae</taxon>
        <taxon>Solanoideae</taxon>
        <taxon>Hyoscyameae</taxon>
        <taxon>Anisodus</taxon>
    </lineage>
</organism>
<accession>A0AAE1VPZ3</accession>